<keyword evidence="2" id="KW-0539">Nucleus</keyword>
<dbReference type="SUPFAM" id="SSF57701">
    <property type="entry name" value="Zn2/Cys6 DNA-binding domain"/>
    <property type="match status" value="1"/>
</dbReference>
<dbReference type="GO" id="GO:0008270">
    <property type="term" value="F:zinc ion binding"/>
    <property type="evidence" value="ECO:0007669"/>
    <property type="project" value="InterPro"/>
</dbReference>
<evidence type="ECO:0000256" key="2">
    <source>
        <dbReference type="ARBA" id="ARBA00023242"/>
    </source>
</evidence>
<organism evidence="4 5">
    <name type="scientific">Septoria linicola</name>
    <dbReference type="NCBI Taxonomy" id="215465"/>
    <lineage>
        <taxon>Eukaryota</taxon>
        <taxon>Fungi</taxon>
        <taxon>Dikarya</taxon>
        <taxon>Ascomycota</taxon>
        <taxon>Pezizomycotina</taxon>
        <taxon>Dothideomycetes</taxon>
        <taxon>Dothideomycetidae</taxon>
        <taxon>Mycosphaerellales</taxon>
        <taxon>Mycosphaerellaceae</taxon>
        <taxon>Septoria</taxon>
    </lineage>
</organism>
<sequence length="702" mass="79132">MDSKAKQRRSRKVCENCHIRKLRCNVEDTGTPCSNCVNYQASCTIRRRKNRRESVLSDSARRHGLLVVSPTNATFSVDSGIDSVTQASASDVVNKTAGPSGRSPGSILWWDNNTPEASHPNQTAMHSYSYDFGHGIELDDVFTFTANNAPQAPAQGSNSLVAVLQQGTLPTLPIEHLCADDQAFLHSQGCFDLPRPDLFRQLMLLYFKLVHPNLPIVLQNEFWSQWNGDTFELGTYSLFLVRSMIYAASSYADLTLLSALGFASKREARKSCYRQAKLLFDFQAERDPVSNAQACLLLTYETSTMELRINQSWLLHAIRFARMARADSYYRYQNTDSRRAKMLKRIWWSVICRDRTLSLGLRRTLQVDFDPTWEDASSGRLREEYILHAADFDSELGASPVHSLETQLTLVRLSGITCQLMHSLTLALNTLYHHEGLDDRLEAVSRSLVSSINDVYRAIAELRRWHDMAIQIFPSPISLGDGDVDDAISIYGNCLWVYHSSVLFALQTHVIFIHELIPASRSLINSEDSIDDAVAGMEDANGDIMRRIRELIQVRLVDLLPISVTPLVGPPLLLQAINVAAVRGTQMEAIESRKLDIFTRTLESSRKRFHGSDIVTNVLSNLIAYAQDDETFMSAMTNWRQGSDDSNANTTSQRRIKLDWSNLVCKNPKLFLRLMAQVDLAFCTGRPPEETDFPDGLQRHTP</sequence>
<dbReference type="EMBL" id="CP099419">
    <property type="protein sequence ID" value="USW49985.1"/>
    <property type="molecule type" value="Genomic_DNA"/>
</dbReference>
<dbReference type="PANTHER" id="PTHR47425">
    <property type="entry name" value="FARB-RELATED"/>
    <property type="match status" value="1"/>
</dbReference>
<dbReference type="PROSITE" id="PS00463">
    <property type="entry name" value="ZN2_CY6_FUNGAL_1"/>
    <property type="match status" value="1"/>
</dbReference>
<dbReference type="CDD" id="cd12148">
    <property type="entry name" value="fungal_TF_MHR"/>
    <property type="match status" value="1"/>
</dbReference>
<gene>
    <name evidence="4" type="ORF">Slin15195_G033040</name>
</gene>
<dbReference type="GO" id="GO:0003677">
    <property type="term" value="F:DNA binding"/>
    <property type="evidence" value="ECO:0007669"/>
    <property type="project" value="InterPro"/>
</dbReference>
<dbReference type="OrthoDB" id="5121955at2759"/>
<dbReference type="PANTHER" id="PTHR47425:SF2">
    <property type="entry name" value="FARB-RELATED"/>
    <property type="match status" value="1"/>
</dbReference>
<proteinExistence type="predicted"/>
<dbReference type="PROSITE" id="PS50048">
    <property type="entry name" value="ZN2_CY6_FUNGAL_2"/>
    <property type="match status" value="1"/>
</dbReference>
<dbReference type="Proteomes" id="UP001056384">
    <property type="component" value="Chromosome 2"/>
</dbReference>
<dbReference type="AlphaFoldDB" id="A0A9Q9AJ42"/>
<name>A0A9Q9AJ42_9PEZI</name>
<accession>A0A9Q9AJ42</accession>
<evidence type="ECO:0000313" key="4">
    <source>
        <dbReference type="EMBL" id="USW49985.1"/>
    </source>
</evidence>
<dbReference type="InterPro" id="IPR036864">
    <property type="entry name" value="Zn2-C6_fun-type_DNA-bd_sf"/>
</dbReference>
<evidence type="ECO:0000259" key="3">
    <source>
        <dbReference type="PROSITE" id="PS50048"/>
    </source>
</evidence>
<dbReference type="InterPro" id="IPR001138">
    <property type="entry name" value="Zn2Cys6_DnaBD"/>
</dbReference>
<protein>
    <recommendedName>
        <fullName evidence="3">Zn(2)-C6 fungal-type domain-containing protein</fullName>
    </recommendedName>
</protein>
<dbReference type="Gene3D" id="4.10.240.10">
    <property type="entry name" value="Zn(2)-C6 fungal-type DNA-binding domain"/>
    <property type="match status" value="1"/>
</dbReference>
<dbReference type="Pfam" id="PF00172">
    <property type="entry name" value="Zn_clus"/>
    <property type="match status" value="1"/>
</dbReference>
<evidence type="ECO:0000313" key="5">
    <source>
        <dbReference type="Proteomes" id="UP001056384"/>
    </source>
</evidence>
<dbReference type="GO" id="GO:0006351">
    <property type="term" value="P:DNA-templated transcription"/>
    <property type="evidence" value="ECO:0007669"/>
    <property type="project" value="InterPro"/>
</dbReference>
<dbReference type="Pfam" id="PF04082">
    <property type="entry name" value="Fungal_trans"/>
    <property type="match status" value="1"/>
</dbReference>
<dbReference type="SMART" id="SM00066">
    <property type="entry name" value="GAL4"/>
    <property type="match status" value="1"/>
</dbReference>
<dbReference type="InterPro" id="IPR052761">
    <property type="entry name" value="Fungal_Detox/Toxin_TFs"/>
</dbReference>
<dbReference type="InterPro" id="IPR007219">
    <property type="entry name" value="XnlR_reg_dom"/>
</dbReference>
<reference evidence="4" key="1">
    <citation type="submission" date="2022-06" db="EMBL/GenBank/DDBJ databases">
        <title>Complete genome sequences of two strains of the flax pathogen Septoria linicola.</title>
        <authorList>
            <person name="Lapalu N."/>
            <person name="Simon A."/>
            <person name="Demenou B."/>
            <person name="Paumier D."/>
            <person name="Guillot M.-P."/>
            <person name="Gout L."/>
            <person name="Valade R."/>
        </authorList>
    </citation>
    <scope>NUCLEOTIDE SEQUENCE</scope>
    <source>
        <strain evidence="4">SE15195</strain>
    </source>
</reference>
<feature type="domain" description="Zn(2)-C6 fungal-type" evidence="3">
    <location>
        <begin position="13"/>
        <end position="45"/>
    </location>
</feature>
<keyword evidence="1" id="KW-0479">Metal-binding</keyword>
<dbReference type="GO" id="GO:0000981">
    <property type="term" value="F:DNA-binding transcription factor activity, RNA polymerase II-specific"/>
    <property type="evidence" value="ECO:0007669"/>
    <property type="project" value="InterPro"/>
</dbReference>
<evidence type="ECO:0000256" key="1">
    <source>
        <dbReference type="ARBA" id="ARBA00022723"/>
    </source>
</evidence>
<dbReference type="CDD" id="cd00067">
    <property type="entry name" value="GAL4"/>
    <property type="match status" value="1"/>
</dbReference>
<keyword evidence="5" id="KW-1185">Reference proteome</keyword>